<evidence type="ECO:0008006" key="5">
    <source>
        <dbReference type="Google" id="ProtNLM"/>
    </source>
</evidence>
<dbReference type="SUPFAM" id="SSF52540">
    <property type="entry name" value="P-loop containing nucleoside triphosphate hydrolases"/>
    <property type="match status" value="1"/>
</dbReference>
<proteinExistence type="predicted"/>
<evidence type="ECO:0000259" key="2">
    <source>
        <dbReference type="Pfam" id="PF13087"/>
    </source>
</evidence>
<organism evidence="3 4">
    <name type="scientific">Dreissena polymorpha</name>
    <name type="common">Zebra mussel</name>
    <name type="synonym">Mytilus polymorpha</name>
    <dbReference type="NCBI Taxonomy" id="45954"/>
    <lineage>
        <taxon>Eukaryota</taxon>
        <taxon>Metazoa</taxon>
        <taxon>Spiralia</taxon>
        <taxon>Lophotrochozoa</taxon>
        <taxon>Mollusca</taxon>
        <taxon>Bivalvia</taxon>
        <taxon>Autobranchia</taxon>
        <taxon>Heteroconchia</taxon>
        <taxon>Euheterodonta</taxon>
        <taxon>Imparidentia</taxon>
        <taxon>Neoheterodontei</taxon>
        <taxon>Myida</taxon>
        <taxon>Dreissenoidea</taxon>
        <taxon>Dreissenidae</taxon>
        <taxon>Dreissena</taxon>
    </lineage>
</organism>
<dbReference type="Pfam" id="PF13087">
    <property type="entry name" value="AAA_12"/>
    <property type="match status" value="1"/>
</dbReference>
<dbReference type="GO" id="GO:0004386">
    <property type="term" value="F:helicase activity"/>
    <property type="evidence" value="ECO:0007669"/>
    <property type="project" value="InterPro"/>
</dbReference>
<dbReference type="Proteomes" id="UP000828390">
    <property type="component" value="Unassembled WGS sequence"/>
</dbReference>
<dbReference type="InterPro" id="IPR045055">
    <property type="entry name" value="DNA2/NAM7-like"/>
</dbReference>
<feature type="domain" description="DNA2/NAM7 helicase helicase" evidence="1">
    <location>
        <begin position="719"/>
        <end position="791"/>
    </location>
</feature>
<protein>
    <recommendedName>
        <fullName evidence="5">RNA helicase</fullName>
    </recommendedName>
</protein>
<dbReference type="AlphaFoldDB" id="A0A9D4RNX9"/>
<sequence length="969" mass="111108">MKELRPLPNKIPQGLNFLVCKSISEGRKCQYQGSQPCQFAHSNDELEAWKFMCMNNLRTVQELSKVSKEAQKIRAESAKTKISGQSVVSVGPNTAPVRPAMPMPSKHTYYCNYCAVSCNSQKQWDEHCVSDKHTFNVNSDREQHWNFRQPPWTLGKYFELCPQHLNGGKCNYSHVLDMYNLCQYAHSQDELDEWKERYQWRQMKREMARQDRVFSYMDELLEKFESSTDPVKVICEELDGVSLQLMGDLNIYKEDKHASYIWTFNITAQKSLEKVALLYNRDRLHFSLDVGGDRLCQIAEGETFQIDGNQKGQLTYRVGLRFIGGMFGSFQQWILFDFGEEPVLCRKISVEIGDQSSHEKVKTLRQQLHFDHWTSLNREIIKQEQLQENEEKLILKYKEPASSSTAITGTTVSKELNQHNYRGKMHKLLELEEITRCQIISSYNLCVQIECMKAIQDNTYVFASNGELFAKVPLLENLTEDTDAGRLILTSVRKVLLAPQNNSTKVVYESVILREENFNFDGRGRDFIYLCLSAECVRRLQLKPGSKLDVEIQFQMDRLFFCRMHSAVDQLMSEGIVFPDVPKINPLRNEKHNLKVSSSVLNADQMAAVRHIVAERTGYTPPFVLFGPFGTGKTETIAQATMVLLKETQNTRILICAQSNSAADLYILKHLDSYLKKMGNVSQLCRVYHRERRVFTVASEVKKYCRLSPDGDSFKMLTAEDIEKCRVVIVTVTTSLELASLGLQGKFTHIFIDEAAQTLECESLMPLTLATEKTCIVLAGDHQQISPRVYSTEAKNQKFHQSLLERLYNYYDSHSSQINTESPLNILLSINYRSKMEILRFISAVFYGGPEVLQSEANIPSVVDITPLVFHAVQGQEVQNEYSVSYHNMSEVQEIVERVADLYQVWPEEWGPKNASEIGIVTPYADQVQLIRKKLREKNVALKQVVVERVQGVQVEPSIIPQNIESLNV</sequence>
<name>A0A9D4RNX9_DREPO</name>
<dbReference type="SUPFAM" id="SSF57667">
    <property type="entry name" value="beta-beta-alpha zinc fingers"/>
    <property type="match status" value="1"/>
</dbReference>
<dbReference type="GO" id="GO:0043186">
    <property type="term" value="C:P granule"/>
    <property type="evidence" value="ECO:0007669"/>
    <property type="project" value="TreeGrafter"/>
</dbReference>
<dbReference type="InterPro" id="IPR047187">
    <property type="entry name" value="SF1_C_Upf1"/>
</dbReference>
<dbReference type="Gene3D" id="3.30.160.60">
    <property type="entry name" value="Classic Zinc Finger"/>
    <property type="match status" value="1"/>
</dbReference>
<dbReference type="Pfam" id="PF13086">
    <property type="entry name" value="AAA_11"/>
    <property type="match status" value="2"/>
</dbReference>
<dbReference type="EMBL" id="JAIWYP010000002">
    <property type="protein sequence ID" value="KAH3873317.1"/>
    <property type="molecule type" value="Genomic_DNA"/>
</dbReference>
<dbReference type="PANTHER" id="PTHR10887">
    <property type="entry name" value="DNA2/NAM7 HELICASE FAMILY"/>
    <property type="match status" value="1"/>
</dbReference>
<accession>A0A9D4RNX9</accession>
<reference evidence="3" key="2">
    <citation type="submission" date="2020-11" db="EMBL/GenBank/DDBJ databases">
        <authorList>
            <person name="McCartney M.A."/>
            <person name="Auch B."/>
            <person name="Kono T."/>
            <person name="Mallez S."/>
            <person name="Becker A."/>
            <person name="Gohl D.M."/>
            <person name="Silverstein K.A.T."/>
            <person name="Koren S."/>
            <person name="Bechman K.B."/>
            <person name="Herman A."/>
            <person name="Abrahante J.E."/>
            <person name="Garbe J."/>
        </authorList>
    </citation>
    <scope>NUCLEOTIDE SEQUENCE</scope>
    <source>
        <strain evidence="3">Duluth1</strain>
        <tissue evidence="3">Whole animal</tissue>
    </source>
</reference>
<dbReference type="InterPro" id="IPR027417">
    <property type="entry name" value="P-loop_NTPase"/>
</dbReference>
<feature type="domain" description="DNA2/NAM7 helicase helicase" evidence="1">
    <location>
        <begin position="601"/>
        <end position="703"/>
    </location>
</feature>
<evidence type="ECO:0000259" key="1">
    <source>
        <dbReference type="Pfam" id="PF13086"/>
    </source>
</evidence>
<feature type="domain" description="DNA2/NAM7 helicase-like C-terminal" evidence="2">
    <location>
        <begin position="800"/>
        <end position="954"/>
    </location>
</feature>
<feature type="non-terminal residue" evidence="3">
    <location>
        <position position="969"/>
    </location>
</feature>
<dbReference type="CDD" id="cd18808">
    <property type="entry name" value="SF1_C_Upf1"/>
    <property type="match status" value="1"/>
</dbReference>
<dbReference type="GO" id="GO:0035194">
    <property type="term" value="P:regulatory ncRNA-mediated post-transcriptional gene silencing"/>
    <property type="evidence" value="ECO:0007669"/>
    <property type="project" value="TreeGrafter"/>
</dbReference>
<dbReference type="InterPro" id="IPR041679">
    <property type="entry name" value="DNA2/NAM7-like_C"/>
</dbReference>
<reference evidence="3" key="1">
    <citation type="journal article" date="2019" name="bioRxiv">
        <title>The Genome of the Zebra Mussel, Dreissena polymorpha: A Resource for Invasive Species Research.</title>
        <authorList>
            <person name="McCartney M.A."/>
            <person name="Auch B."/>
            <person name="Kono T."/>
            <person name="Mallez S."/>
            <person name="Zhang Y."/>
            <person name="Obille A."/>
            <person name="Becker A."/>
            <person name="Abrahante J.E."/>
            <person name="Garbe J."/>
            <person name="Badalamenti J.P."/>
            <person name="Herman A."/>
            <person name="Mangelson H."/>
            <person name="Liachko I."/>
            <person name="Sullivan S."/>
            <person name="Sone E.D."/>
            <person name="Koren S."/>
            <person name="Silverstein K.A.T."/>
            <person name="Beckman K.B."/>
            <person name="Gohl D.M."/>
        </authorList>
    </citation>
    <scope>NUCLEOTIDE SEQUENCE</scope>
    <source>
        <strain evidence="3">Duluth1</strain>
        <tissue evidence="3">Whole animal</tissue>
    </source>
</reference>
<dbReference type="InterPro" id="IPR036236">
    <property type="entry name" value="Znf_C2H2_sf"/>
</dbReference>
<dbReference type="PANTHER" id="PTHR10887:SF365">
    <property type="entry name" value="HELICASE WITH ZINC FINGER DOMAIN-RELATED"/>
    <property type="match status" value="1"/>
</dbReference>
<evidence type="ECO:0000313" key="3">
    <source>
        <dbReference type="EMBL" id="KAH3873317.1"/>
    </source>
</evidence>
<dbReference type="InterPro" id="IPR041677">
    <property type="entry name" value="DNA2/NAM7_AAA_11"/>
</dbReference>
<gene>
    <name evidence="3" type="ORF">DPMN_036549</name>
</gene>
<dbReference type="Gene3D" id="3.40.50.300">
    <property type="entry name" value="P-loop containing nucleotide triphosphate hydrolases"/>
    <property type="match status" value="2"/>
</dbReference>
<keyword evidence="4" id="KW-1185">Reference proteome</keyword>
<dbReference type="GO" id="GO:0005829">
    <property type="term" value="C:cytosol"/>
    <property type="evidence" value="ECO:0007669"/>
    <property type="project" value="TreeGrafter"/>
</dbReference>
<comment type="caution">
    <text evidence="3">The sequence shown here is derived from an EMBL/GenBank/DDBJ whole genome shotgun (WGS) entry which is preliminary data.</text>
</comment>
<evidence type="ECO:0000313" key="4">
    <source>
        <dbReference type="Proteomes" id="UP000828390"/>
    </source>
</evidence>